<keyword evidence="3" id="KW-1185">Reference proteome</keyword>
<keyword evidence="1" id="KW-1133">Transmembrane helix</keyword>
<organism evidence="2 3">
    <name type="scientific">Brachionus plicatilis</name>
    <name type="common">Marine rotifer</name>
    <name type="synonym">Brachionus muelleri</name>
    <dbReference type="NCBI Taxonomy" id="10195"/>
    <lineage>
        <taxon>Eukaryota</taxon>
        <taxon>Metazoa</taxon>
        <taxon>Spiralia</taxon>
        <taxon>Gnathifera</taxon>
        <taxon>Rotifera</taxon>
        <taxon>Eurotatoria</taxon>
        <taxon>Monogononta</taxon>
        <taxon>Pseudotrocha</taxon>
        <taxon>Ploima</taxon>
        <taxon>Brachionidae</taxon>
        <taxon>Brachionus</taxon>
    </lineage>
</organism>
<keyword evidence="1" id="KW-0472">Membrane</keyword>
<dbReference type="AlphaFoldDB" id="A0A3M7TAD5"/>
<reference evidence="2 3" key="1">
    <citation type="journal article" date="2018" name="Sci. Rep.">
        <title>Genomic signatures of local adaptation to the degree of environmental predictability in rotifers.</title>
        <authorList>
            <person name="Franch-Gras L."/>
            <person name="Hahn C."/>
            <person name="Garcia-Roger E.M."/>
            <person name="Carmona M.J."/>
            <person name="Serra M."/>
            <person name="Gomez A."/>
        </authorList>
    </citation>
    <scope>NUCLEOTIDE SEQUENCE [LARGE SCALE GENOMIC DNA]</scope>
    <source>
        <strain evidence="2">HYR1</strain>
    </source>
</reference>
<name>A0A3M7TAD5_BRAPC</name>
<proteinExistence type="predicted"/>
<dbReference type="Proteomes" id="UP000276133">
    <property type="component" value="Unassembled WGS sequence"/>
</dbReference>
<sequence>MSRIFIFLKFDFITPILKFYAKLTCDSYFWFFVLMLKFVAESFVFSNFFKTKCSSSESLNQSTLLAIQLGIKSFVKWRSTRYTID</sequence>
<comment type="caution">
    <text evidence="2">The sequence shown here is derived from an EMBL/GenBank/DDBJ whole genome shotgun (WGS) entry which is preliminary data.</text>
</comment>
<evidence type="ECO:0000313" key="2">
    <source>
        <dbReference type="EMBL" id="RNA44887.1"/>
    </source>
</evidence>
<evidence type="ECO:0000313" key="3">
    <source>
        <dbReference type="Proteomes" id="UP000276133"/>
    </source>
</evidence>
<evidence type="ECO:0000256" key="1">
    <source>
        <dbReference type="SAM" id="Phobius"/>
    </source>
</evidence>
<feature type="transmembrane region" description="Helical" evidence="1">
    <location>
        <begin position="28"/>
        <end position="49"/>
    </location>
</feature>
<accession>A0A3M7TAD5</accession>
<gene>
    <name evidence="2" type="ORF">BpHYR1_034838</name>
</gene>
<protein>
    <submittedName>
        <fullName evidence="2">Uncharacterized protein</fullName>
    </submittedName>
</protein>
<dbReference type="EMBL" id="REGN01000046">
    <property type="protein sequence ID" value="RNA44887.1"/>
    <property type="molecule type" value="Genomic_DNA"/>
</dbReference>
<keyword evidence="1" id="KW-0812">Transmembrane</keyword>